<dbReference type="EMBL" id="VUJX02000006">
    <property type="protein sequence ID" value="KAL0934974.1"/>
    <property type="molecule type" value="Genomic_DNA"/>
</dbReference>
<reference evidence="1 2" key="1">
    <citation type="journal article" date="2020" name="Phytopathology">
        <title>Genome Sequence Resources of Colletotrichum truncatum, C. plurivorum, C. musicola, and C. sojae: Four Species Pathogenic to Soybean (Glycine max).</title>
        <authorList>
            <person name="Rogerio F."/>
            <person name="Boufleur T.R."/>
            <person name="Ciampi-Guillardi M."/>
            <person name="Sukno S.A."/>
            <person name="Thon M.R."/>
            <person name="Massola Junior N.S."/>
            <person name="Baroncelli R."/>
        </authorList>
    </citation>
    <scope>NUCLEOTIDE SEQUENCE [LARGE SCALE GENOMIC DNA]</scope>
    <source>
        <strain evidence="1 2">CMES1059</strain>
    </source>
</reference>
<gene>
    <name evidence="1" type="ORF">CTRU02_209565</name>
</gene>
<proteinExistence type="predicted"/>
<evidence type="ECO:0000313" key="2">
    <source>
        <dbReference type="Proteomes" id="UP000805649"/>
    </source>
</evidence>
<evidence type="ECO:0000313" key="1">
    <source>
        <dbReference type="EMBL" id="KAL0934974.1"/>
    </source>
</evidence>
<name>A0ACC3YSU5_COLTU</name>
<keyword evidence="2" id="KW-1185">Reference proteome</keyword>
<dbReference type="Proteomes" id="UP000805649">
    <property type="component" value="Unassembled WGS sequence"/>
</dbReference>
<organism evidence="1 2">
    <name type="scientific">Colletotrichum truncatum</name>
    <name type="common">Anthracnose fungus</name>
    <name type="synonym">Colletotrichum capsici</name>
    <dbReference type="NCBI Taxonomy" id="5467"/>
    <lineage>
        <taxon>Eukaryota</taxon>
        <taxon>Fungi</taxon>
        <taxon>Dikarya</taxon>
        <taxon>Ascomycota</taxon>
        <taxon>Pezizomycotina</taxon>
        <taxon>Sordariomycetes</taxon>
        <taxon>Hypocreomycetidae</taxon>
        <taxon>Glomerellales</taxon>
        <taxon>Glomerellaceae</taxon>
        <taxon>Colletotrichum</taxon>
        <taxon>Colletotrichum truncatum species complex</taxon>
    </lineage>
</organism>
<sequence length="144" mass="16318">MISIPKLLLLVSLLTPQPLALSVRSFAPSLSPRCVYNETILGPQSCFDKNHMFKDAEPVNATDLYQDAKNFCNSISHKFPTMRPRAMVRGNGHGAKSKQHFEIRWLDLCFWPDIKTMSLLDPFGNNEKPGKNGDDWCTHLLTEN</sequence>
<protein>
    <submittedName>
        <fullName evidence="1">Uncharacterized protein</fullName>
    </submittedName>
</protein>
<comment type="caution">
    <text evidence="1">The sequence shown here is derived from an EMBL/GenBank/DDBJ whole genome shotgun (WGS) entry which is preliminary data.</text>
</comment>
<accession>A0ACC3YSU5</accession>